<dbReference type="EMBL" id="HBKN01046376">
    <property type="protein sequence ID" value="CAE2336062.1"/>
    <property type="molecule type" value="Transcribed_RNA"/>
</dbReference>
<dbReference type="InterPro" id="IPR001304">
    <property type="entry name" value="C-type_lectin-like"/>
</dbReference>
<feature type="domain" description="C-type lectin" evidence="2">
    <location>
        <begin position="60"/>
        <end position="169"/>
    </location>
</feature>
<accession>A0A7S4PIJ8</accession>
<dbReference type="InterPro" id="IPR016187">
    <property type="entry name" value="CTDL_fold"/>
</dbReference>
<keyword evidence="1" id="KW-0732">Signal</keyword>
<evidence type="ECO:0000313" key="3">
    <source>
        <dbReference type="EMBL" id="CAE2336062.1"/>
    </source>
</evidence>
<reference evidence="3" key="1">
    <citation type="submission" date="2021-01" db="EMBL/GenBank/DDBJ databases">
        <authorList>
            <person name="Corre E."/>
            <person name="Pelletier E."/>
            <person name="Niang G."/>
            <person name="Scheremetjew M."/>
            <person name="Finn R."/>
            <person name="Kale V."/>
            <person name="Holt S."/>
            <person name="Cochrane G."/>
            <person name="Meng A."/>
            <person name="Brown T."/>
            <person name="Cohen L."/>
        </authorList>
    </citation>
    <scope>NUCLEOTIDE SEQUENCE</scope>
    <source>
        <strain evidence="3">CCMP 2712</strain>
    </source>
</reference>
<dbReference type="InterPro" id="IPR050111">
    <property type="entry name" value="C-type_lectin/snaclec_domain"/>
</dbReference>
<dbReference type="AlphaFoldDB" id="A0A7S4PIJ8"/>
<evidence type="ECO:0000256" key="1">
    <source>
        <dbReference type="SAM" id="SignalP"/>
    </source>
</evidence>
<dbReference type="CDD" id="cd00037">
    <property type="entry name" value="CLECT"/>
    <property type="match status" value="1"/>
</dbReference>
<feature type="signal peptide" evidence="1">
    <location>
        <begin position="1"/>
        <end position="17"/>
    </location>
</feature>
<name>A0A7S4PIJ8_GUITH</name>
<organism evidence="3">
    <name type="scientific">Guillardia theta</name>
    <name type="common">Cryptophyte</name>
    <name type="synonym">Cryptomonas phi</name>
    <dbReference type="NCBI Taxonomy" id="55529"/>
    <lineage>
        <taxon>Eukaryota</taxon>
        <taxon>Cryptophyceae</taxon>
        <taxon>Pyrenomonadales</taxon>
        <taxon>Geminigeraceae</taxon>
        <taxon>Guillardia</taxon>
    </lineage>
</organism>
<dbReference type="Gene3D" id="3.10.100.10">
    <property type="entry name" value="Mannose-Binding Protein A, subunit A"/>
    <property type="match status" value="1"/>
</dbReference>
<dbReference type="PROSITE" id="PS50041">
    <property type="entry name" value="C_TYPE_LECTIN_2"/>
    <property type="match status" value="1"/>
</dbReference>
<proteinExistence type="predicted"/>
<protein>
    <recommendedName>
        <fullName evidence="2">C-type lectin domain-containing protein</fullName>
    </recommendedName>
</protein>
<dbReference type="InterPro" id="IPR016186">
    <property type="entry name" value="C-type_lectin-like/link_sf"/>
</dbReference>
<dbReference type="Pfam" id="PF00059">
    <property type="entry name" value="Lectin_C"/>
    <property type="match status" value="1"/>
</dbReference>
<sequence length="357" mass="39740">MILALLVISNHILSALSSIITEGSNNTICPPGTTIDVTMSLGKALQFGIHDCVVKDASKQEFKCFKLYNTLKTWSNAESSCVAQGGHLASLSTFRELEIASDVVLRQYVQVSDCTVIYSCVFVWIGGTDRLLEGDFKWTDGSPFNASAIRFHPSDAGSEDYLALVGSVWGPNSFVRLPRNKTHYWINDNPSWFLLPFVCTFTGSVTTSSQCVDCSISIPSFSSYTFGCDWECKQGYHKALLSSNNITCVPNTPVEPDLRSVNSNWTGNFWEEYSNCTMPYSWSEIIEGEMNQEFVTGGLGQMMDEDFESWVCVNDHSCAAASSVHDDAYFCFIYHEGKETFVPWGANKDLQLFSFND</sequence>
<dbReference type="SMART" id="SM00034">
    <property type="entry name" value="CLECT"/>
    <property type="match status" value="1"/>
</dbReference>
<dbReference type="PANTHER" id="PTHR22803">
    <property type="entry name" value="MANNOSE, PHOSPHOLIPASE, LECTIN RECEPTOR RELATED"/>
    <property type="match status" value="1"/>
</dbReference>
<feature type="chain" id="PRO_5031154243" description="C-type lectin domain-containing protein" evidence="1">
    <location>
        <begin position="18"/>
        <end position="357"/>
    </location>
</feature>
<gene>
    <name evidence="3" type="ORF">GTHE00462_LOCUS36216</name>
</gene>
<dbReference type="SUPFAM" id="SSF56436">
    <property type="entry name" value="C-type lectin-like"/>
    <property type="match status" value="1"/>
</dbReference>
<evidence type="ECO:0000259" key="2">
    <source>
        <dbReference type="PROSITE" id="PS50041"/>
    </source>
</evidence>